<sequence length="316" mass="37711">MKLEEYSKIEEKGEFFQNGGIKIDHNIEKIFDEIKKYTEEGDSFIFRGCSEAKYRLYNSAQRLYTNQELHKQVPSDSISEHYRDFITELIKSCKDWNNGVVKKLFKNAGINENNSLAYLSYMQHYGVPTPYLDFSYDPYVALFFAIDNLNYQASNNEIDNYFSFYYTYTKATMFESWKFVFDKNLKTDEITYEKIDENDMSIILPDDEFYQIVNSVNIINQNGLFFYNNHPWYPLERTYKEFVDYFIEEKGREKFDQLLMHDTFSGCYNIHKSLIPAIKQRLNEMGINKNYIYPDMNDFRQKVTNNGILNSLTLKK</sequence>
<dbReference type="SMART" id="SM00901">
    <property type="entry name" value="FRG"/>
    <property type="match status" value="1"/>
</dbReference>
<evidence type="ECO:0000259" key="1">
    <source>
        <dbReference type="SMART" id="SM00901"/>
    </source>
</evidence>
<evidence type="ECO:0000313" key="3">
    <source>
        <dbReference type="Proteomes" id="UP000615593"/>
    </source>
</evidence>
<dbReference type="EMBL" id="BMWY01000048">
    <property type="protein sequence ID" value="GGZ66442.1"/>
    <property type="molecule type" value="Genomic_DNA"/>
</dbReference>
<protein>
    <recommendedName>
        <fullName evidence="1">FRG domain-containing protein</fullName>
    </recommendedName>
</protein>
<proteinExistence type="predicted"/>
<gene>
    <name evidence="2" type="ORF">GCM10008088_29040</name>
</gene>
<keyword evidence="3" id="KW-1185">Reference proteome</keyword>
<dbReference type="Pfam" id="PF08867">
    <property type="entry name" value="FRG"/>
    <property type="match status" value="1"/>
</dbReference>
<organism evidence="2 3">
    <name type="scientific">Mesonia mobilis</name>
    <dbReference type="NCBI Taxonomy" id="369791"/>
    <lineage>
        <taxon>Bacteria</taxon>
        <taxon>Pseudomonadati</taxon>
        <taxon>Bacteroidota</taxon>
        <taxon>Flavobacteriia</taxon>
        <taxon>Flavobacteriales</taxon>
        <taxon>Flavobacteriaceae</taxon>
        <taxon>Mesonia</taxon>
    </lineage>
</organism>
<comment type="caution">
    <text evidence="2">The sequence shown here is derived from an EMBL/GenBank/DDBJ whole genome shotgun (WGS) entry which is preliminary data.</text>
</comment>
<name>A0ABQ3C6E5_9FLAO</name>
<dbReference type="Proteomes" id="UP000615593">
    <property type="component" value="Unassembled WGS sequence"/>
</dbReference>
<feature type="domain" description="FRG" evidence="1">
    <location>
        <begin position="40"/>
        <end position="163"/>
    </location>
</feature>
<dbReference type="RefSeq" id="WP_027885851.1">
    <property type="nucleotide sequence ID" value="NZ_BMWY01000048.1"/>
</dbReference>
<dbReference type="InterPro" id="IPR014966">
    <property type="entry name" value="FRG-dom"/>
</dbReference>
<dbReference type="GeneID" id="94370564"/>
<accession>A0ABQ3C6E5</accession>
<reference evidence="3" key="1">
    <citation type="journal article" date="2019" name="Int. J. Syst. Evol. Microbiol.">
        <title>The Global Catalogue of Microorganisms (GCM) 10K type strain sequencing project: providing services to taxonomists for standard genome sequencing and annotation.</title>
        <authorList>
            <consortium name="The Broad Institute Genomics Platform"/>
            <consortium name="The Broad Institute Genome Sequencing Center for Infectious Disease"/>
            <person name="Wu L."/>
            <person name="Ma J."/>
        </authorList>
    </citation>
    <scope>NUCLEOTIDE SEQUENCE [LARGE SCALE GENOMIC DNA]</scope>
    <source>
        <strain evidence="3">KCTC 12708</strain>
    </source>
</reference>
<evidence type="ECO:0000313" key="2">
    <source>
        <dbReference type="EMBL" id="GGZ66442.1"/>
    </source>
</evidence>